<dbReference type="Gene3D" id="3.90.470.20">
    <property type="entry name" value="4'-phosphopantetheinyl transferase domain"/>
    <property type="match status" value="1"/>
</dbReference>
<evidence type="ECO:0000256" key="5">
    <source>
        <dbReference type="ARBA" id="ARBA00022842"/>
    </source>
</evidence>
<keyword evidence="2 10" id="KW-0808">Transferase</keyword>
<evidence type="ECO:0000256" key="3">
    <source>
        <dbReference type="ARBA" id="ARBA00022723"/>
    </source>
</evidence>
<reference evidence="13" key="1">
    <citation type="submission" date="2016-02" db="EMBL/GenBank/DDBJ databases">
        <authorList>
            <person name="Rodrigo-Torres Lidia"/>
            <person name="Arahal R.David."/>
        </authorList>
    </citation>
    <scope>NUCLEOTIDE SEQUENCE [LARGE SCALE GENOMIC DNA]</scope>
    <source>
        <strain evidence="13">CECT 8713</strain>
    </source>
</reference>
<keyword evidence="3 10" id="KW-0479">Metal-binding</keyword>
<feature type="binding site" evidence="10">
    <location>
        <position position="9"/>
    </location>
    <ligand>
        <name>Mg(2+)</name>
        <dbReference type="ChEBI" id="CHEBI:18420"/>
    </ligand>
</feature>
<dbReference type="GO" id="GO:0008897">
    <property type="term" value="F:holo-[acyl-carrier-protein] synthase activity"/>
    <property type="evidence" value="ECO:0007669"/>
    <property type="project" value="UniProtKB-UniRule"/>
</dbReference>
<dbReference type="NCBIfam" id="TIGR00516">
    <property type="entry name" value="acpS"/>
    <property type="match status" value="1"/>
</dbReference>
<evidence type="ECO:0000256" key="8">
    <source>
        <dbReference type="ARBA" id="ARBA00050875"/>
    </source>
</evidence>
<dbReference type="HAMAP" id="MF_00101">
    <property type="entry name" value="AcpS"/>
    <property type="match status" value="1"/>
</dbReference>
<dbReference type="InterPro" id="IPR002582">
    <property type="entry name" value="ACPS"/>
</dbReference>
<keyword evidence="10" id="KW-0963">Cytoplasm</keyword>
<dbReference type="EC" id="2.7.8.7" evidence="10"/>
<evidence type="ECO:0000313" key="13">
    <source>
        <dbReference type="Proteomes" id="UP000073601"/>
    </source>
</evidence>
<evidence type="ECO:0000256" key="6">
    <source>
        <dbReference type="ARBA" id="ARBA00023098"/>
    </source>
</evidence>
<keyword evidence="1 10" id="KW-0444">Lipid biosynthesis</keyword>
<comment type="similarity">
    <text evidence="10">Belongs to the P-Pant transferase superfamily. AcpS family.</text>
</comment>
<keyword evidence="5 10" id="KW-0460">Magnesium</keyword>
<keyword evidence="4 10" id="KW-0276">Fatty acid metabolism</keyword>
<comment type="catalytic activity">
    <reaction evidence="8 10">
        <text>apo-[ACP] + CoA = holo-[ACP] + adenosine 3',5'-bisphosphate + H(+)</text>
        <dbReference type="Rhea" id="RHEA:12068"/>
        <dbReference type="Rhea" id="RHEA-COMP:9685"/>
        <dbReference type="Rhea" id="RHEA-COMP:9690"/>
        <dbReference type="ChEBI" id="CHEBI:15378"/>
        <dbReference type="ChEBI" id="CHEBI:29999"/>
        <dbReference type="ChEBI" id="CHEBI:57287"/>
        <dbReference type="ChEBI" id="CHEBI:58343"/>
        <dbReference type="ChEBI" id="CHEBI:64479"/>
        <dbReference type="EC" id="2.7.8.7"/>
    </reaction>
</comment>
<comment type="function">
    <text evidence="10">Transfers the 4'-phosphopantetheine moiety from coenzyme A to a Ser of acyl-carrier-protein.</text>
</comment>
<dbReference type="GO" id="GO:0006633">
    <property type="term" value="P:fatty acid biosynthetic process"/>
    <property type="evidence" value="ECO:0007669"/>
    <property type="project" value="UniProtKB-UniRule"/>
</dbReference>
<name>A0A128EW22_9GAMM</name>
<evidence type="ECO:0000259" key="11">
    <source>
        <dbReference type="Pfam" id="PF01648"/>
    </source>
</evidence>
<keyword evidence="13" id="KW-1185">Reference proteome</keyword>
<accession>A0A128EW22</accession>
<evidence type="ECO:0000256" key="10">
    <source>
        <dbReference type="HAMAP-Rule" id="MF_00101"/>
    </source>
</evidence>
<evidence type="ECO:0000256" key="7">
    <source>
        <dbReference type="ARBA" id="ARBA00023160"/>
    </source>
</evidence>
<comment type="function">
    <text evidence="9">Transfers the 4'-phosphopantetheine moiety from coenzyme A to the 'Ser-36' of acyl-carrier-protein.</text>
</comment>
<dbReference type="RefSeq" id="WP_062705753.1">
    <property type="nucleotide sequence ID" value="NZ_CAWRCI010000004.1"/>
</dbReference>
<dbReference type="NCBIfam" id="TIGR00556">
    <property type="entry name" value="pantethn_trn"/>
    <property type="match status" value="1"/>
</dbReference>
<evidence type="ECO:0000313" key="12">
    <source>
        <dbReference type="EMBL" id="CZF78753.1"/>
    </source>
</evidence>
<dbReference type="InterPro" id="IPR037143">
    <property type="entry name" value="4-PPantetheinyl_Trfase_dom_sf"/>
</dbReference>
<proteinExistence type="inferred from homology"/>
<dbReference type="InterPro" id="IPR008278">
    <property type="entry name" value="4-PPantetheinyl_Trfase_dom"/>
</dbReference>
<dbReference type="EMBL" id="FIZY01000004">
    <property type="protein sequence ID" value="CZF78753.1"/>
    <property type="molecule type" value="Genomic_DNA"/>
</dbReference>
<dbReference type="AlphaFoldDB" id="A0A128EW22"/>
<dbReference type="OrthoDB" id="517356at2"/>
<dbReference type="FunFam" id="3.90.470.20:FF:000001">
    <property type="entry name" value="Holo-[acyl-carrier-protein] synthase"/>
    <property type="match status" value="1"/>
</dbReference>
<evidence type="ECO:0000256" key="4">
    <source>
        <dbReference type="ARBA" id="ARBA00022832"/>
    </source>
</evidence>
<keyword evidence="6 10" id="KW-0443">Lipid metabolism</keyword>
<organism evidence="12 13">
    <name type="scientific">Grimontia marina</name>
    <dbReference type="NCBI Taxonomy" id="646534"/>
    <lineage>
        <taxon>Bacteria</taxon>
        <taxon>Pseudomonadati</taxon>
        <taxon>Pseudomonadota</taxon>
        <taxon>Gammaproteobacteria</taxon>
        <taxon>Vibrionales</taxon>
        <taxon>Vibrionaceae</taxon>
        <taxon>Grimontia</taxon>
    </lineage>
</organism>
<protein>
    <recommendedName>
        <fullName evidence="10">Holo-[acyl-carrier-protein] synthase</fullName>
        <shortName evidence="10">Holo-ACP synthase</shortName>
        <ecNumber evidence="10">2.7.8.7</ecNumber>
    </recommendedName>
    <alternativeName>
        <fullName evidence="10">4'-phosphopantetheinyl transferase AcpS</fullName>
    </alternativeName>
</protein>
<gene>
    <name evidence="10 12" type="primary">acpS</name>
    <name evidence="12" type="ORF">GMA8713_00700</name>
</gene>
<dbReference type="Pfam" id="PF01648">
    <property type="entry name" value="ACPS"/>
    <property type="match status" value="1"/>
</dbReference>
<dbReference type="GO" id="GO:0000287">
    <property type="term" value="F:magnesium ion binding"/>
    <property type="evidence" value="ECO:0007669"/>
    <property type="project" value="UniProtKB-UniRule"/>
</dbReference>
<sequence>MAVVGLGTDIAEIERLEKIIERTGDAFAKRVLTENELETYANSNFPARFLAKRFAVKEAASKALGTGIACGVTFHDFEVTNDELGKPVVDFSGVARKLADERGVKNIFLTIADEKRYAVATVLLETN</sequence>
<evidence type="ECO:0000256" key="1">
    <source>
        <dbReference type="ARBA" id="ARBA00022516"/>
    </source>
</evidence>
<dbReference type="GO" id="GO:0005737">
    <property type="term" value="C:cytoplasm"/>
    <property type="evidence" value="ECO:0007669"/>
    <property type="project" value="UniProtKB-SubCell"/>
</dbReference>
<comment type="subcellular location">
    <subcellularLocation>
        <location evidence="10">Cytoplasm</location>
    </subcellularLocation>
</comment>
<feature type="binding site" evidence="10">
    <location>
        <position position="58"/>
    </location>
    <ligand>
        <name>Mg(2+)</name>
        <dbReference type="ChEBI" id="CHEBI:18420"/>
    </ligand>
</feature>
<comment type="cofactor">
    <cofactor evidence="10">
        <name>Mg(2+)</name>
        <dbReference type="ChEBI" id="CHEBI:18420"/>
    </cofactor>
</comment>
<dbReference type="SUPFAM" id="SSF56214">
    <property type="entry name" value="4'-phosphopantetheinyl transferase"/>
    <property type="match status" value="1"/>
</dbReference>
<evidence type="ECO:0000256" key="2">
    <source>
        <dbReference type="ARBA" id="ARBA00022679"/>
    </source>
</evidence>
<feature type="domain" description="4'-phosphopantetheinyl transferase" evidence="11">
    <location>
        <begin position="5"/>
        <end position="121"/>
    </location>
</feature>
<dbReference type="InterPro" id="IPR004568">
    <property type="entry name" value="Ppantetheine-prot_Trfase_dom"/>
</dbReference>
<dbReference type="Proteomes" id="UP000073601">
    <property type="component" value="Unassembled WGS sequence"/>
</dbReference>
<evidence type="ECO:0000256" key="9">
    <source>
        <dbReference type="ARBA" id="ARBA00054726"/>
    </source>
</evidence>
<keyword evidence="7 10" id="KW-0275">Fatty acid biosynthesis</keyword>